<sequence>MGRLYAPPLSNSPAPPSFHFTPSTQGLCLYSSRCRTTAPPPTNVGCSRHEWLQPARRTTASHPSLSFLCTLVRFLTPKPSSFTVLDDNQLLVILSPAARPTGEPIYLHIVSPNLLSVWVVGTAGIGDPPAPSPVATFGKSGQDNGAVGGSWRWEAGLAINGWAFDGRELEYSLTSKDREEHRARTRDWDG</sequence>
<dbReference type="EMBL" id="KL142420">
    <property type="protein sequence ID" value="KDR66767.1"/>
    <property type="molecule type" value="Genomic_DNA"/>
</dbReference>
<reference evidence="2" key="1">
    <citation type="journal article" date="2014" name="Proc. Natl. Acad. Sci. U.S.A.">
        <title>Extensive sampling of basidiomycete genomes demonstrates inadequacy of the white-rot/brown-rot paradigm for wood decay fungi.</title>
        <authorList>
            <person name="Riley R."/>
            <person name="Salamov A.A."/>
            <person name="Brown D.W."/>
            <person name="Nagy L.G."/>
            <person name="Floudas D."/>
            <person name="Held B.W."/>
            <person name="Levasseur A."/>
            <person name="Lombard V."/>
            <person name="Morin E."/>
            <person name="Otillar R."/>
            <person name="Lindquist E.A."/>
            <person name="Sun H."/>
            <person name="LaButti K.M."/>
            <person name="Schmutz J."/>
            <person name="Jabbour D."/>
            <person name="Luo H."/>
            <person name="Baker S.E."/>
            <person name="Pisabarro A.G."/>
            <person name="Walton J.D."/>
            <person name="Blanchette R.A."/>
            <person name="Henrissat B."/>
            <person name="Martin F."/>
            <person name="Cullen D."/>
            <person name="Hibbett D.S."/>
            <person name="Grigoriev I.V."/>
        </authorList>
    </citation>
    <scope>NUCLEOTIDE SEQUENCE [LARGE SCALE GENOMIC DNA]</scope>
    <source>
        <strain evidence="2">CBS 339.88</strain>
    </source>
</reference>
<name>A0A067SA02_GALM3</name>
<dbReference type="HOGENOM" id="CLU_1428090_0_0_1"/>
<accession>A0A067SA02</accession>
<evidence type="ECO:0000313" key="1">
    <source>
        <dbReference type="EMBL" id="KDR66767.1"/>
    </source>
</evidence>
<keyword evidence="2" id="KW-1185">Reference proteome</keyword>
<proteinExistence type="predicted"/>
<gene>
    <name evidence="1" type="ORF">GALMADRAFT_1140386</name>
</gene>
<dbReference type="AlphaFoldDB" id="A0A067SA02"/>
<dbReference type="Proteomes" id="UP000027222">
    <property type="component" value="Unassembled WGS sequence"/>
</dbReference>
<evidence type="ECO:0000313" key="2">
    <source>
        <dbReference type="Proteomes" id="UP000027222"/>
    </source>
</evidence>
<organism evidence="1 2">
    <name type="scientific">Galerina marginata (strain CBS 339.88)</name>
    <dbReference type="NCBI Taxonomy" id="685588"/>
    <lineage>
        <taxon>Eukaryota</taxon>
        <taxon>Fungi</taxon>
        <taxon>Dikarya</taxon>
        <taxon>Basidiomycota</taxon>
        <taxon>Agaricomycotina</taxon>
        <taxon>Agaricomycetes</taxon>
        <taxon>Agaricomycetidae</taxon>
        <taxon>Agaricales</taxon>
        <taxon>Agaricineae</taxon>
        <taxon>Strophariaceae</taxon>
        <taxon>Galerina</taxon>
    </lineage>
</organism>
<protein>
    <submittedName>
        <fullName evidence="1">Uncharacterized protein</fullName>
    </submittedName>
</protein>